<accession>A0A3D9HSJ9</accession>
<keyword evidence="1" id="KW-0472">Membrane</keyword>
<dbReference type="Gene3D" id="6.10.340.10">
    <property type="match status" value="1"/>
</dbReference>
<evidence type="ECO:0000313" key="3">
    <source>
        <dbReference type="EMBL" id="RED52483.1"/>
    </source>
</evidence>
<dbReference type="InterPro" id="IPR032255">
    <property type="entry name" value="HBM"/>
</dbReference>
<dbReference type="SMART" id="SM00304">
    <property type="entry name" value="HAMP"/>
    <property type="match status" value="1"/>
</dbReference>
<feature type="transmembrane region" description="Helical" evidence="1">
    <location>
        <begin position="12"/>
        <end position="33"/>
    </location>
</feature>
<keyword evidence="1" id="KW-0812">Transmembrane</keyword>
<evidence type="ECO:0000313" key="4">
    <source>
        <dbReference type="Proteomes" id="UP000256845"/>
    </source>
</evidence>
<dbReference type="PANTHER" id="PTHR32089">
    <property type="entry name" value="METHYL-ACCEPTING CHEMOTAXIS PROTEIN MCPB"/>
    <property type="match status" value="1"/>
</dbReference>
<feature type="transmembrane region" description="Helical" evidence="1">
    <location>
        <begin position="283"/>
        <end position="303"/>
    </location>
</feature>
<dbReference type="Proteomes" id="UP000256845">
    <property type="component" value="Unassembled WGS sequence"/>
</dbReference>
<dbReference type="InterPro" id="IPR003660">
    <property type="entry name" value="HAMP_dom"/>
</dbReference>
<gene>
    <name evidence="3" type="ORF">DFP90_102504</name>
</gene>
<sequence length="402" mass="44785">MSILKSTGIRAQILSVGFSALAGFVLIGAVYFFSSRQLDNVQHLQDRAMEQRQAVTGIRYEFLNARRAEKDFLIRMDEKYIARHAEISKEMADQLSRLNDRGGDSETIDMLRAVREGYEAYATQFANVASVWSRIGLNEEEGLRGSLRASVHDMESRLKSFENDRLAVVMLMMRRHEKDFLMRLDPKYVDRMGVREAEFLDALSRSDIPQADQAEIAGLMASYLEDFRALAALRLTVEAETGKLSALFAQSEPRFDALLADSEARLQASQQQAENNAALTKQIIAVSMTLTALLVMGLCLVIGRGFSRPIRDMAAVMTDLAGGNKHVEIPAVDYANELGEMAQAVQVFKENAIQMEKLEADRKLAQKAAELEKRVWMAQMADEFDERVGGVITAVTAASGQV</sequence>
<organism evidence="3 4">
    <name type="scientific">Aestuariispira insulae</name>
    <dbReference type="NCBI Taxonomy" id="1461337"/>
    <lineage>
        <taxon>Bacteria</taxon>
        <taxon>Pseudomonadati</taxon>
        <taxon>Pseudomonadota</taxon>
        <taxon>Alphaproteobacteria</taxon>
        <taxon>Rhodospirillales</taxon>
        <taxon>Kiloniellaceae</taxon>
        <taxon>Aestuariispira</taxon>
    </lineage>
</organism>
<comment type="caution">
    <text evidence="3">The sequence shown here is derived from an EMBL/GenBank/DDBJ whole genome shotgun (WGS) entry which is preliminary data.</text>
</comment>
<feature type="domain" description="HAMP" evidence="2">
    <location>
        <begin position="304"/>
        <end position="357"/>
    </location>
</feature>
<name>A0A3D9HSJ9_9PROT</name>
<dbReference type="GO" id="GO:0016020">
    <property type="term" value="C:membrane"/>
    <property type="evidence" value="ECO:0007669"/>
    <property type="project" value="InterPro"/>
</dbReference>
<dbReference type="PANTHER" id="PTHR32089:SF112">
    <property type="entry name" value="LYSOZYME-LIKE PROTEIN-RELATED"/>
    <property type="match status" value="1"/>
</dbReference>
<dbReference type="SMART" id="SM01358">
    <property type="entry name" value="HBM"/>
    <property type="match status" value="1"/>
</dbReference>
<protein>
    <submittedName>
        <fullName evidence="3">Methyl-accepting chemotaxis protein</fullName>
    </submittedName>
</protein>
<keyword evidence="4" id="KW-1185">Reference proteome</keyword>
<dbReference type="GO" id="GO:0007165">
    <property type="term" value="P:signal transduction"/>
    <property type="evidence" value="ECO:0007669"/>
    <property type="project" value="InterPro"/>
</dbReference>
<dbReference type="Pfam" id="PF00672">
    <property type="entry name" value="HAMP"/>
    <property type="match status" value="1"/>
</dbReference>
<reference evidence="3 4" key="1">
    <citation type="submission" date="2018-07" db="EMBL/GenBank/DDBJ databases">
        <title>Genomic Encyclopedia of Type Strains, Phase III (KMG-III): the genomes of soil and plant-associated and newly described type strains.</title>
        <authorList>
            <person name="Whitman W."/>
        </authorList>
    </citation>
    <scope>NUCLEOTIDE SEQUENCE [LARGE SCALE GENOMIC DNA]</scope>
    <source>
        <strain evidence="3 4">CECT 8488</strain>
    </source>
</reference>
<dbReference type="PROSITE" id="PS50885">
    <property type="entry name" value="HAMP"/>
    <property type="match status" value="1"/>
</dbReference>
<dbReference type="AlphaFoldDB" id="A0A3D9HSJ9"/>
<keyword evidence="1" id="KW-1133">Transmembrane helix</keyword>
<dbReference type="SUPFAM" id="SSF158472">
    <property type="entry name" value="HAMP domain-like"/>
    <property type="match status" value="1"/>
</dbReference>
<evidence type="ECO:0000256" key="1">
    <source>
        <dbReference type="SAM" id="Phobius"/>
    </source>
</evidence>
<evidence type="ECO:0000259" key="2">
    <source>
        <dbReference type="PROSITE" id="PS50885"/>
    </source>
</evidence>
<proteinExistence type="predicted"/>
<dbReference type="EMBL" id="QRDW01000002">
    <property type="protein sequence ID" value="RED52483.1"/>
    <property type="molecule type" value="Genomic_DNA"/>
</dbReference>
<dbReference type="RefSeq" id="WP_181905254.1">
    <property type="nucleotide sequence ID" value="NZ_QRDW01000002.1"/>
</dbReference>